<dbReference type="GO" id="GO:0042834">
    <property type="term" value="F:peptidoglycan binding"/>
    <property type="evidence" value="ECO:0007669"/>
    <property type="project" value="InterPro"/>
</dbReference>
<dbReference type="Gene3D" id="3.30.70.1070">
    <property type="entry name" value="Sporulation related repeat"/>
    <property type="match status" value="1"/>
</dbReference>
<dbReference type="PROSITE" id="PS51257">
    <property type="entry name" value="PROKAR_LIPOPROTEIN"/>
    <property type="match status" value="1"/>
</dbReference>
<comment type="caution">
    <text evidence="3">The sequence shown here is derived from an EMBL/GenBank/DDBJ whole genome shotgun (WGS) entry which is preliminary data.</text>
</comment>
<dbReference type="PROSITE" id="PS51724">
    <property type="entry name" value="SPOR"/>
    <property type="match status" value="1"/>
</dbReference>
<evidence type="ECO:0000256" key="1">
    <source>
        <dbReference type="SAM" id="MobiDB-lite"/>
    </source>
</evidence>
<dbReference type="InterPro" id="IPR036680">
    <property type="entry name" value="SPOR-like_sf"/>
</dbReference>
<keyword evidence="4" id="KW-1185">Reference proteome</keyword>
<feature type="region of interest" description="Disordered" evidence="1">
    <location>
        <begin position="29"/>
        <end position="50"/>
    </location>
</feature>
<reference evidence="3 4" key="1">
    <citation type="submission" date="2017-10" db="EMBL/GenBank/DDBJ databases">
        <title>Draft genome of Longimonas halophila.</title>
        <authorList>
            <person name="Goh K.M."/>
            <person name="Shamsir M.S."/>
            <person name="Lim S.W."/>
        </authorList>
    </citation>
    <scope>NUCLEOTIDE SEQUENCE [LARGE SCALE GENOMIC DNA]</scope>
    <source>
        <strain evidence="3 4">KCTC 42399</strain>
    </source>
</reference>
<proteinExistence type="predicted"/>
<sequence length="190" mass="21231">MAVSVMKLITKLIIVPAVLLFVVGCTGPQESTSQPAGGEDTGEGRDSRTTMSIAPYETFDARQFEAQPPRLSTAAIIHTVPRQLMEARADQGVKQIVDGFQIQVYSSVERAAAEEMRQEVQTWWEEERDEEAATLFPEGMPINIEFGQPYYRVRIGAFAEREQALEALSFVRNTFADAFIARAQVTVTRR</sequence>
<dbReference type="AlphaFoldDB" id="A0A2H3NT23"/>
<gene>
    <name evidence="3" type="ORF">CRI93_01220</name>
</gene>
<accession>A0A2H3NT23</accession>
<feature type="domain" description="SPOR" evidence="2">
    <location>
        <begin position="94"/>
        <end position="183"/>
    </location>
</feature>
<dbReference type="RefSeq" id="WP_098060774.1">
    <property type="nucleotide sequence ID" value="NZ_PDEP01000001.1"/>
</dbReference>
<protein>
    <submittedName>
        <fullName evidence="3">SPOR domain-containing protein</fullName>
    </submittedName>
</protein>
<evidence type="ECO:0000313" key="4">
    <source>
        <dbReference type="Proteomes" id="UP000221024"/>
    </source>
</evidence>
<dbReference type="SUPFAM" id="SSF110997">
    <property type="entry name" value="Sporulation related repeat"/>
    <property type="match status" value="1"/>
</dbReference>
<evidence type="ECO:0000259" key="2">
    <source>
        <dbReference type="PROSITE" id="PS51724"/>
    </source>
</evidence>
<dbReference type="InterPro" id="IPR007730">
    <property type="entry name" value="SPOR-like_dom"/>
</dbReference>
<evidence type="ECO:0000313" key="3">
    <source>
        <dbReference type="EMBL" id="PEN09376.1"/>
    </source>
</evidence>
<dbReference type="OrthoDB" id="2473397at2"/>
<organism evidence="3 4">
    <name type="scientific">Longimonas halophila</name>
    <dbReference type="NCBI Taxonomy" id="1469170"/>
    <lineage>
        <taxon>Bacteria</taxon>
        <taxon>Pseudomonadati</taxon>
        <taxon>Rhodothermota</taxon>
        <taxon>Rhodothermia</taxon>
        <taxon>Rhodothermales</taxon>
        <taxon>Salisaetaceae</taxon>
        <taxon>Longimonas</taxon>
    </lineage>
</organism>
<dbReference type="Proteomes" id="UP000221024">
    <property type="component" value="Unassembled WGS sequence"/>
</dbReference>
<name>A0A2H3NT23_9BACT</name>
<dbReference type="Pfam" id="PF05036">
    <property type="entry name" value="SPOR"/>
    <property type="match status" value="1"/>
</dbReference>
<dbReference type="EMBL" id="PDEP01000001">
    <property type="protein sequence ID" value="PEN09376.1"/>
    <property type="molecule type" value="Genomic_DNA"/>
</dbReference>